<name>A0A829BLD7_STRMG</name>
<proteinExistence type="predicted"/>
<evidence type="ECO:0000313" key="2">
    <source>
        <dbReference type="Proteomes" id="UP000011676"/>
    </source>
</evidence>
<protein>
    <submittedName>
        <fullName evidence="1">Uncharacterized protein</fullName>
    </submittedName>
</protein>
<reference evidence="1 2" key="1">
    <citation type="journal article" date="2013" name="Mol. Biol. Evol.">
        <title>Evolutionary and population genomics of the cavity causing bacteria Streptococcus mutans.</title>
        <authorList>
            <person name="Cornejo O.E."/>
            <person name="Lefebure T."/>
            <person name="Pavinski Bitar P.D."/>
            <person name="Lang P."/>
            <person name="Richards V.P."/>
            <person name="Eilertson K."/>
            <person name="Do T."/>
            <person name="Beighton D."/>
            <person name="Zeng L."/>
            <person name="Ahn S.J."/>
            <person name="Burne R.A."/>
            <person name="Siepel A."/>
            <person name="Bustamante C.D."/>
            <person name="Stanhope M.J."/>
        </authorList>
    </citation>
    <scope>NUCLEOTIDE SEQUENCE [LARGE SCALE GENOMIC DNA]</scope>
    <source>
        <strain evidence="1 2">SM6</strain>
    </source>
</reference>
<gene>
    <name evidence="1" type="ORF">SMU82_06409</name>
</gene>
<accession>A0A829BLD7</accession>
<dbReference type="Proteomes" id="UP000011676">
    <property type="component" value="Unassembled WGS sequence"/>
</dbReference>
<dbReference type="EMBL" id="AHSR01000027">
    <property type="protein sequence ID" value="EMC23565.1"/>
    <property type="molecule type" value="Genomic_DNA"/>
</dbReference>
<comment type="caution">
    <text evidence="1">The sequence shown here is derived from an EMBL/GenBank/DDBJ whole genome shotgun (WGS) entry which is preliminary data.</text>
</comment>
<dbReference type="AlphaFoldDB" id="A0A829BLD7"/>
<sequence>MAILTFFMALLFTYLKEKDQTLYWLLFLHLMFYFVTA</sequence>
<organism evidence="1 2">
    <name type="scientific">Streptococcus mutans SM6</name>
    <dbReference type="NCBI Taxonomy" id="857119"/>
    <lineage>
        <taxon>Bacteria</taxon>
        <taxon>Bacillati</taxon>
        <taxon>Bacillota</taxon>
        <taxon>Bacilli</taxon>
        <taxon>Lactobacillales</taxon>
        <taxon>Streptococcaceae</taxon>
        <taxon>Streptococcus</taxon>
    </lineage>
</organism>
<evidence type="ECO:0000313" key="1">
    <source>
        <dbReference type="EMBL" id="EMC23565.1"/>
    </source>
</evidence>